<dbReference type="InterPro" id="IPR050649">
    <property type="entry name" value="Paired_Homeobox_TFs"/>
</dbReference>
<sequence length="596" mass="65292">MLESSSVRCPNSPASSLGMPLSLPSDTLNSSPLSPCLVPQYAYLHQLSQHQVLAASDFKSYFVDPLKQSFPDHIKQEHYKACLPDHFKTTLPDHLKTTLPDYLKTTLPDHLKTTLPDHLKTMMTTDHLRTVMMSDPLRLYLAQQEYASAAAFAAAASGASLNFLSREAKDAVGFTGTADTTLRCGDVNSSLAGVTSSMCTSLSSFSSPQGGCTTRLLESGGTVPRTTLFSIESLLAPKPPSVRLPAPLARPTPLEFLGPPQYPHLYPGAFFPSSGGGMSPMFGGGGGGKRKRRHRTIFTEEQLEDLEKTFSKTHYPDVLLREQLAHKIDLKEERVEVWFKNRRAKWRKVKREEQQRVRRLQDEQKATTSSPHTAPCPLPVPTPPEGSAGTIGRPSTSPPKRPSSPYCSSSDEGLLSPSAGTTSPAAGRCGRSPSSVPYHSQRDDGCPSQHGQHHHSQRDDGSPGQHHHYLFHDQHQHQSLHQFPSPHSLGGSSGNNNGNNATKRHSNSTVKTIINNNQYLKNERPISSAQISPGGDKPRLGAAQAVSVKKLLTDSEDENDDEKMSQRHEGPRAKKCKLNRPDEEYNHNATDHLDSV</sequence>
<dbReference type="RefSeq" id="XP_047741496.1">
    <property type="nucleotide sequence ID" value="XM_047885540.1"/>
</dbReference>
<dbReference type="GO" id="GO:0000981">
    <property type="term" value="F:DNA-binding transcription factor activity, RNA polymerase II-specific"/>
    <property type="evidence" value="ECO:0007669"/>
    <property type="project" value="InterPro"/>
</dbReference>
<dbReference type="PANTHER" id="PTHR24329">
    <property type="entry name" value="HOMEOBOX PROTEIN ARISTALESS"/>
    <property type="match status" value="1"/>
</dbReference>
<dbReference type="GeneID" id="125179513"/>
<dbReference type="PANTHER" id="PTHR24329:SF516">
    <property type="entry name" value="HOMEOBOX PROTEIN GOOSECOID"/>
    <property type="match status" value="1"/>
</dbReference>
<dbReference type="PROSITE" id="PS50071">
    <property type="entry name" value="HOMEOBOX_2"/>
    <property type="match status" value="1"/>
</dbReference>
<dbReference type="OrthoDB" id="6159439at2759"/>
<evidence type="ECO:0000256" key="3">
    <source>
        <dbReference type="ARBA" id="ARBA00023155"/>
    </source>
</evidence>
<feature type="compositionally biased region" description="Basic and acidic residues" evidence="7">
    <location>
        <begin position="353"/>
        <end position="365"/>
    </location>
</feature>
<feature type="domain" description="Homeobox" evidence="8">
    <location>
        <begin position="289"/>
        <end position="349"/>
    </location>
</feature>
<evidence type="ECO:0000256" key="1">
    <source>
        <dbReference type="ARBA" id="ARBA00004123"/>
    </source>
</evidence>
<dbReference type="GO" id="GO:0000977">
    <property type="term" value="F:RNA polymerase II transcription regulatory region sequence-specific DNA binding"/>
    <property type="evidence" value="ECO:0007669"/>
    <property type="project" value="TreeGrafter"/>
</dbReference>
<feature type="region of interest" description="Disordered" evidence="7">
    <location>
        <begin position="353"/>
        <end position="508"/>
    </location>
</feature>
<dbReference type="SUPFAM" id="SSF46689">
    <property type="entry name" value="Homeodomain-like"/>
    <property type="match status" value="1"/>
</dbReference>
<evidence type="ECO:0000256" key="7">
    <source>
        <dbReference type="SAM" id="MobiDB-lite"/>
    </source>
</evidence>
<dbReference type="GO" id="GO:0005634">
    <property type="term" value="C:nucleus"/>
    <property type="evidence" value="ECO:0007669"/>
    <property type="project" value="UniProtKB-SubCell"/>
</dbReference>
<feature type="DNA-binding region" description="Homeobox" evidence="5">
    <location>
        <begin position="291"/>
        <end position="350"/>
    </location>
</feature>
<accession>A0A979FY09</accession>
<evidence type="ECO:0000256" key="2">
    <source>
        <dbReference type="ARBA" id="ARBA00023125"/>
    </source>
</evidence>
<reference evidence="10" key="1">
    <citation type="submission" date="2025-08" db="UniProtKB">
        <authorList>
            <consortium name="RefSeq"/>
        </authorList>
    </citation>
    <scope>IDENTIFICATION</scope>
    <source>
        <tissue evidence="10">Whole organism</tissue>
    </source>
</reference>
<dbReference type="InterPro" id="IPR001356">
    <property type="entry name" value="HD"/>
</dbReference>
<keyword evidence="4 5" id="KW-0539">Nucleus</keyword>
<keyword evidence="3 5" id="KW-0371">Homeobox</keyword>
<evidence type="ECO:0000313" key="9">
    <source>
        <dbReference type="Proteomes" id="UP000694843"/>
    </source>
</evidence>
<protein>
    <submittedName>
        <fullName evidence="10">Uncharacterized protein LOC125179513</fullName>
    </submittedName>
</protein>
<comment type="subcellular location">
    <subcellularLocation>
        <location evidence="1 5 6">Nucleus</location>
    </subcellularLocation>
</comment>
<feature type="compositionally biased region" description="Basic and acidic residues" evidence="7">
    <location>
        <begin position="579"/>
        <end position="596"/>
    </location>
</feature>
<evidence type="ECO:0000259" key="8">
    <source>
        <dbReference type="PROSITE" id="PS50071"/>
    </source>
</evidence>
<dbReference type="InterPro" id="IPR009057">
    <property type="entry name" value="Homeodomain-like_sf"/>
</dbReference>
<evidence type="ECO:0000313" key="10">
    <source>
        <dbReference type="RefSeq" id="XP_047741496.1"/>
    </source>
</evidence>
<feature type="region of interest" description="Disordered" evidence="7">
    <location>
        <begin position="527"/>
        <end position="596"/>
    </location>
</feature>
<dbReference type="FunFam" id="1.10.10.60:FF:000679">
    <property type="entry name" value="Homeobox protein aristaless"/>
    <property type="match status" value="1"/>
</dbReference>
<dbReference type="CDD" id="cd00086">
    <property type="entry name" value="homeodomain"/>
    <property type="match status" value="1"/>
</dbReference>
<dbReference type="Pfam" id="PF00046">
    <property type="entry name" value="Homeodomain"/>
    <property type="match status" value="1"/>
</dbReference>
<feature type="compositionally biased region" description="Basic and acidic residues" evidence="7">
    <location>
        <begin position="562"/>
        <end position="572"/>
    </location>
</feature>
<evidence type="ECO:0000256" key="6">
    <source>
        <dbReference type="RuleBase" id="RU000682"/>
    </source>
</evidence>
<dbReference type="SMART" id="SM00389">
    <property type="entry name" value="HOX"/>
    <property type="match status" value="1"/>
</dbReference>
<dbReference type="Gene3D" id="1.10.10.60">
    <property type="entry name" value="Homeodomain-like"/>
    <property type="match status" value="1"/>
</dbReference>
<evidence type="ECO:0000256" key="5">
    <source>
        <dbReference type="PROSITE-ProRule" id="PRU00108"/>
    </source>
</evidence>
<dbReference type="AlphaFoldDB" id="A0A979FY09"/>
<dbReference type="Proteomes" id="UP000694843">
    <property type="component" value="Unplaced"/>
</dbReference>
<feature type="compositionally biased region" description="Pro residues" evidence="7">
    <location>
        <begin position="374"/>
        <end position="384"/>
    </location>
</feature>
<proteinExistence type="predicted"/>
<keyword evidence="2 5" id="KW-0238">DNA-binding</keyword>
<dbReference type="KEGG" id="hazt:125179513"/>
<gene>
    <name evidence="10" type="primary">LOC125179513</name>
</gene>
<dbReference type="InterPro" id="IPR017970">
    <property type="entry name" value="Homeobox_CS"/>
</dbReference>
<name>A0A979FY09_HYAAZ</name>
<keyword evidence="9" id="KW-1185">Reference proteome</keyword>
<dbReference type="PROSITE" id="PS00027">
    <property type="entry name" value="HOMEOBOX_1"/>
    <property type="match status" value="1"/>
</dbReference>
<evidence type="ECO:0000256" key="4">
    <source>
        <dbReference type="ARBA" id="ARBA00023242"/>
    </source>
</evidence>
<organism evidence="9 10">
    <name type="scientific">Hyalella azteca</name>
    <name type="common">Amphipod</name>
    <dbReference type="NCBI Taxonomy" id="294128"/>
    <lineage>
        <taxon>Eukaryota</taxon>
        <taxon>Metazoa</taxon>
        <taxon>Ecdysozoa</taxon>
        <taxon>Arthropoda</taxon>
        <taxon>Crustacea</taxon>
        <taxon>Multicrustacea</taxon>
        <taxon>Malacostraca</taxon>
        <taxon>Eumalacostraca</taxon>
        <taxon>Peracarida</taxon>
        <taxon>Amphipoda</taxon>
        <taxon>Senticaudata</taxon>
        <taxon>Talitrida</taxon>
        <taxon>Talitroidea</taxon>
        <taxon>Hyalellidae</taxon>
        <taxon>Hyalella</taxon>
    </lineage>
</organism>